<dbReference type="OrthoDB" id="2446939at2759"/>
<feature type="region of interest" description="Disordered" evidence="1">
    <location>
        <begin position="1"/>
        <end position="134"/>
    </location>
</feature>
<proteinExistence type="predicted"/>
<keyword evidence="2" id="KW-0472">Membrane</keyword>
<keyword evidence="2" id="KW-1133">Transmembrane helix</keyword>
<feature type="compositionally biased region" description="Low complexity" evidence="1">
    <location>
        <begin position="80"/>
        <end position="126"/>
    </location>
</feature>
<feature type="transmembrane region" description="Helical" evidence="2">
    <location>
        <begin position="143"/>
        <end position="165"/>
    </location>
</feature>
<gene>
    <name evidence="3" type="ORF">KI688_008170</name>
</gene>
<dbReference type="Proteomes" id="UP000707451">
    <property type="component" value="Unassembled WGS sequence"/>
</dbReference>
<reference evidence="3" key="1">
    <citation type="submission" date="2021-06" db="EMBL/GenBank/DDBJ databases">
        <title>Genome Sequence of Mortierella hyaline Strain SCG-10, a Cold-Adapted, Nitrate-Reducing Fungus Isolated from Soil in Minnesota, USA.</title>
        <authorList>
            <person name="Aldossari N."/>
        </authorList>
    </citation>
    <scope>NUCLEOTIDE SEQUENCE</scope>
    <source>
        <strain evidence="3">SCG-10</strain>
    </source>
</reference>
<sequence length="539" mass="57223">MDPPYTTPSTTPTTRTTEPVTTTATTTEPATNITTTTIEPPTTIISPTSTTTTEPPPTTTITTTEPPPPTTTTTEPPPTTTRTHTTRTRTTTNPTTSSYTTTTTNSDPINPTTSSSTTTSDTIVSPTLPPSNETGGGGISSGAIIGIVLAALLALIAALISAFLIKRRRRRRFNQTSDTLFNPVNNNATLAMQENQNYHPATSPRKDYPSGGGGGGGLRGRESVEPLNAQAAGITMLGNNTNNRVSIGGSDNSGSSGLQQDSLYPFEADPARYYHSGTGVNYGAPTEPTYSQYGGWNDPASSSEYNMMSDVLPTGEYHTDPAEAEAYAQYEQEQRDMYLHQLMMMQQHGQDQGEYYDPQTSSDYYSSSVYPQPPTLMAHPSQLQHQSHHPQYDEDRAAPVPMASGSVMSTPLIAATAMAPALLPTPTSPTSASVTFPGTQSTSTATASTPSSAIHSPSLEPQSVRRYYDLTENDVAYNSKSEPWASPKRNPQVLFNPATAASSSSAGGARTREAAASDQSEVFVSGDSPYASDAMTHPM</sequence>
<evidence type="ECO:0000256" key="2">
    <source>
        <dbReference type="SAM" id="Phobius"/>
    </source>
</evidence>
<evidence type="ECO:0000256" key="1">
    <source>
        <dbReference type="SAM" id="MobiDB-lite"/>
    </source>
</evidence>
<name>A0A9P8BZ02_9FUNG</name>
<keyword evidence="2" id="KW-0812">Transmembrane</keyword>
<feature type="compositionally biased region" description="Low complexity" evidence="1">
    <location>
        <begin position="7"/>
        <end position="64"/>
    </location>
</feature>
<dbReference type="EMBL" id="JAHRHY010000003">
    <property type="protein sequence ID" value="KAG9070632.1"/>
    <property type="molecule type" value="Genomic_DNA"/>
</dbReference>
<accession>A0A9P8BZ02</accession>
<dbReference type="PANTHER" id="PTHR37972:SF3">
    <property type="entry name" value="PROTEIN CBG11222"/>
    <property type="match status" value="1"/>
</dbReference>
<feature type="region of interest" description="Disordered" evidence="1">
    <location>
        <begin position="425"/>
        <end position="460"/>
    </location>
</feature>
<feature type="compositionally biased region" description="Low complexity" evidence="1">
    <location>
        <begin position="498"/>
        <end position="509"/>
    </location>
</feature>
<feature type="compositionally biased region" description="Polar residues" evidence="1">
    <location>
        <begin position="358"/>
        <end position="370"/>
    </location>
</feature>
<comment type="caution">
    <text evidence="3">The sequence shown here is derived from an EMBL/GenBank/DDBJ whole genome shotgun (WGS) entry which is preliminary data.</text>
</comment>
<dbReference type="AlphaFoldDB" id="A0A9P8BZ02"/>
<evidence type="ECO:0000313" key="4">
    <source>
        <dbReference type="Proteomes" id="UP000707451"/>
    </source>
</evidence>
<feature type="region of interest" description="Disordered" evidence="1">
    <location>
        <begin position="349"/>
        <end position="404"/>
    </location>
</feature>
<feature type="compositionally biased region" description="Pro residues" evidence="1">
    <location>
        <begin position="65"/>
        <end position="79"/>
    </location>
</feature>
<feature type="region of interest" description="Disordered" evidence="1">
    <location>
        <begin position="497"/>
        <end position="539"/>
    </location>
</feature>
<organism evidence="3 4">
    <name type="scientific">Linnemannia hyalina</name>
    <dbReference type="NCBI Taxonomy" id="64524"/>
    <lineage>
        <taxon>Eukaryota</taxon>
        <taxon>Fungi</taxon>
        <taxon>Fungi incertae sedis</taxon>
        <taxon>Mucoromycota</taxon>
        <taxon>Mortierellomycotina</taxon>
        <taxon>Mortierellomycetes</taxon>
        <taxon>Mortierellales</taxon>
        <taxon>Mortierellaceae</taxon>
        <taxon>Linnemannia</taxon>
    </lineage>
</organism>
<feature type="compositionally biased region" description="Low complexity" evidence="1">
    <location>
        <begin position="425"/>
        <end position="458"/>
    </location>
</feature>
<feature type="region of interest" description="Disordered" evidence="1">
    <location>
        <begin position="197"/>
        <end position="222"/>
    </location>
</feature>
<dbReference type="PANTHER" id="PTHR37972">
    <property type="entry name" value="PROTEIN CBG25533"/>
    <property type="match status" value="1"/>
</dbReference>
<protein>
    <submittedName>
        <fullName evidence="3">Uncharacterized protein</fullName>
    </submittedName>
</protein>
<keyword evidence="4" id="KW-1185">Reference proteome</keyword>
<evidence type="ECO:0000313" key="3">
    <source>
        <dbReference type="EMBL" id="KAG9070632.1"/>
    </source>
</evidence>